<keyword evidence="2" id="KW-1185">Reference proteome</keyword>
<sequence>MWGKDVLPCSIFPMLNRRRFLQAGSLVAVSGGSTRVLSAAAVKVASPLQQLLRQPDLVRVQVKDEKTFVGLEKSGNRWTTAGLELGIADHADAVDITLHAPQMPVQRIHLRWQGKISEEVKVLGDAWERSYGDLAWLPLQPERVLPWYLLASHGGVTAGVGVKTGCSALAFWQVDSEGISLWLDVRNGGNGVVLTDRVVALASVVVLAPTQQSPWNATKSLCRKLAAGIEIPTQRGHYALDVLYGSNDWYYAYGKNTADGILRDADLMREIAPSRGATPFCIIDDGYQDATRFPSLHQLAEDIHQRGVAPGIWIRPLQAKSGTREEWLLPAKHWRQSTRDLAYDPTVPEAREQVLHVVKQARDWGFDFLKHDFTTYELLGGWGKDFGSSPTREGWSFHDRSRTNAEIIRELYQDIRETADDERIILGCNTIGHLSVGIFDASRTGDDTSGRDWERTRRMGVNTLAFRLPQDRVFYRTDADCVPFTPDIPWQQTEAWLHAVAASGSILLVSPDPRSIDARAKSAIREAFALAGQKPQAEPTDWTDSRTPFHWKNNGAATTYPWLENAGASPFQA</sequence>
<protein>
    <submittedName>
        <fullName evidence="1">Alpha-galactosidase</fullName>
    </submittedName>
</protein>
<dbReference type="PROSITE" id="PS51318">
    <property type="entry name" value="TAT"/>
    <property type="match status" value="1"/>
</dbReference>
<dbReference type="EMBL" id="LT629690">
    <property type="protein sequence ID" value="SDF79717.1"/>
    <property type="molecule type" value="Genomic_DNA"/>
</dbReference>
<dbReference type="Proteomes" id="UP000182427">
    <property type="component" value="Chromosome I"/>
</dbReference>
<dbReference type="AlphaFoldDB" id="A0A1G7P0S7"/>
<dbReference type="InterPro" id="IPR006311">
    <property type="entry name" value="TAT_signal"/>
</dbReference>
<dbReference type="InterPro" id="IPR017853">
    <property type="entry name" value="GH"/>
</dbReference>
<evidence type="ECO:0000313" key="1">
    <source>
        <dbReference type="EMBL" id="SDF79717.1"/>
    </source>
</evidence>
<name>A0A1G7P0S7_9BACT</name>
<organism evidence="1 2">
    <name type="scientific">Terriglobus roseus</name>
    <dbReference type="NCBI Taxonomy" id="392734"/>
    <lineage>
        <taxon>Bacteria</taxon>
        <taxon>Pseudomonadati</taxon>
        <taxon>Acidobacteriota</taxon>
        <taxon>Terriglobia</taxon>
        <taxon>Terriglobales</taxon>
        <taxon>Acidobacteriaceae</taxon>
        <taxon>Terriglobus</taxon>
    </lineage>
</organism>
<dbReference type="SUPFAM" id="SSF51445">
    <property type="entry name" value="(Trans)glycosidases"/>
    <property type="match status" value="1"/>
</dbReference>
<proteinExistence type="predicted"/>
<accession>A0A1G7P0S7</accession>
<evidence type="ECO:0000313" key="2">
    <source>
        <dbReference type="Proteomes" id="UP000182427"/>
    </source>
</evidence>
<reference evidence="1 2" key="1">
    <citation type="submission" date="2016-10" db="EMBL/GenBank/DDBJ databases">
        <authorList>
            <person name="de Groot N.N."/>
        </authorList>
    </citation>
    <scope>NUCLEOTIDE SEQUENCE [LARGE SCALE GENOMIC DNA]</scope>
    <source>
        <strain evidence="1 2">GAS232</strain>
    </source>
</reference>
<dbReference type="InterPro" id="IPR013785">
    <property type="entry name" value="Aldolase_TIM"/>
</dbReference>
<dbReference type="Gene3D" id="3.20.20.70">
    <property type="entry name" value="Aldolase class I"/>
    <property type="match status" value="1"/>
</dbReference>
<gene>
    <name evidence="1" type="ORF">SAMN05444167_3343</name>
</gene>